<dbReference type="PANTHER" id="PTHR34709">
    <property type="entry name" value="OS10G0396666 PROTEIN"/>
    <property type="match status" value="1"/>
</dbReference>
<dbReference type="Pfam" id="PF00646">
    <property type="entry name" value="F-box"/>
    <property type="match status" value="1"/>
</dbReference>
<evidence type="ECO:0000313" key="2">
    <source>
        <dbReference type="EMBL" id="GJN10213.1"/>
    </source>
</evidence>
<proteinExistence type="predicted"/>
<reference evidence="2" key="1">
    <citation type="journal article" date="2018" name="DNA Res.">
        <title>Multiple hybrid de novo genome assembly of finger millet, an orphan allotetraploid crop.</title>
        <authorList>
            <person name="Hatakeyama M."/>
            <person name="Aluri S."/>
            <person name="Balachadran M.T."/>
            <person name="Sivarajan S.R."/>
            <person name="Patrignani A."/>
            <person name="Gruter S."/>
            <person name="Poveda L."/>
            <person name="Shimizu-Inatsugi R."/>
            <person name="Baeten J."/>
            <person name="Francoijs K.J."/>
            <person name="Nataraja K.N."/>
            <person name="Reddy Y.A.N."/>
            <person name="Phadnis S."/>
            <person name="Ravikumar R.L."/>
            <person name="Schlapbach R."/>
            <person name="Sreeman S.M."/>
            <person name="Shimizu K.K."/>
        </authorList>
    </citation>
    <scope>NUCLEOTIDE SEQUENCE</scope>
</reference>
<keyword evidence="3" id="KW-1185">Reference proteome</keyword>
<comment type="caution">
    <text evidence="2">The sequence shown here is derived from an EMBL/GenBank/DDBJ whole genome shotgun (WGS) entry which is preliminary data.</text>
</comment>
<organism evidence="2 3">
    <name type="scientific">Eleusine coracana subsp. coracana</name>
    <dbReference type="NCBI Taxonomy" id="191504"/>
    <lineage>
        <taxon>Eukaryota</taxon>
        <taxon>Viridiplantae</taxon>
        <taxon>Streptophyta</taxon>
        <taxon>Embryophyta</taxon>
        <taxon>Tracheophyta</taxon>
        <taxon>Spermatophyta</taxon>
        <taxon>Magnoliopsida</taxon>
        <taxon>Liliopsida</taxon>
        <taxon>Poales</taxon>
        <taxon>Poaceae</taxon>
        <taxon>PACMAD clade</taxon>
        <taxon>Chloridoideae</taxon>
        <taxon>Cynodonteae</taxon>
        <taxon>Eleusininae</taxon>
        <taxon>Eleusine</taxon>
    </lineage>
</organism>
<gene>
    <name evidence="2" type="primary">ga28290</name>
    <name evidence="2" type="ORF">PR202_ga28290</name>
</gene>
<dbReference type="InterPro" id="IPR055312">
    <property type="entry name" value="FBL15-like"/>
</dbReference>
<name>A0AAV5DGZ9_ELECO</name>
<dbReference type="AlphaFoldDB" id="A0AAV5DGZ9"/>
<dbReference type="PANTHER" id="PTHR34709:SF80">
    <property type="entry name" value="F-BOX DOMAIN-CONTAINING PROTEIN"/>
    <property type="match status" value="1"/>
</dbReference>
<dbReference type="InterPro" id="IPR001810">
    <property type="entry name" value="F-box_dom"/>
</dbReference>
<protein>
    <recommendedName>
        <fullName evidence="1">F-box domain-containing protein</fullName>
    </recommendedName>
</protein>
<evidence type="ECO:0000259" key="1">
    <source>
        <dbReference type="Pfam" id="PF00646"/>
    </source>
</evidence>
<dbReference type="InterPro" id="IPR036047">
    <property type="entry name" value="F-box-like_dom_sf"/>
</dbReference>
<reference evidence="2" key="2">
    <citation type="submission" date="2021-12" db="EMBL/GenBank/DDBJ databases">
        <title>Resequencing data analysis of finger millet.</title>
        <authorList>
            <person name="Hatakeyama M."/>
            <person name="Aluri S."/>
            <person name="Balachadran M.T."/>
            <person name="Sivarajan S.R."/>
            <person name="Poveda L."/>
            <person name="Shimizu-Inatsugi R."/>
            <person name="Schlapbach R."/>
            <person name="Sreeman S.M."/>
            <person name="Shimizu K.K."/>
        </authorList>
    </citation>
    <scope>NUCLEOTIDE SEQUENCE</scope>
</reference>
<sequence>MEMSGDEVAVKRTDLSSSVADAGEDCLRTLPDDILLLILRRIGSLAAGQTSVLSRRWRRVWALLPELDFLSFTPLDPTASATPSTLMAGALRFLRIATRDASPESVASWLPVSS</sequence>
<feature type="domain" description="F-box" evidence="1">
    <location>
        <begin position="30"/>
        <end position="63"/>
    </location>
</feature>
<evidence type="ECO:0000313" key="3">
    <source>
        <dbReference type="Proteomes" id="UP001054889"/>
    </source>
</evidence>
<dbReference type="Proteomes" id="UP001054889">
    <property type="component" value="Unassembled WGS sequence"/>
</dbReference>
<accession>A0AAV5DGZ9</accession>
<dbReference type="EMBL" id="BQKI01000017">
    <property type="protein sequence ID" value="GJN10213.1"/>
    <property type="molecule type" value="Genomic_DNA"/>
</dbReference>
<dbReference type="SUPFAM" id="SSF81383">
    <property type="entry name" value="F-box domain"/>
    <property type="match status" value="1"/>
</dbReference>